<reference evidence="4 5" key="1">
    <citation type="journal article" date="2013" name="Int. J. Syst. Evol. Microbiol.">
        <title>Kordia antarctica sp. nov., isolated from Antarctic seawater.</title>
        <authorList>
            <person name="Baek K."/>
            <person name="Choi A."/>
            <person name="Kang I."/>
            <person name="Lee K."/>
            <person name="Cho J.C."/>
        </authorList>
    </citation>
    <scope>NUCLEOTIDE SEQUENCE [LARGE SCALE GENOMIC DNA]</scope>
    <source>
        <strain evidence="4 5">IMCC3317</strain>
    </source>
</reference>
<dbReference type="Pfam" id="PF04397">
    <property type="entry name" value="LytTR"/>
    <property type="match status" value="1"/>
</dbReference>
<dbReference type="InterPro" id="IPR007492">
    <property type="entry name" value="LytTR_DNA-bd_dom"/>
</dbReference>
<keyword evidence="2" id="KW-1133">Transmembrane helix</keyword>
<dbReference type="SMART" id="SM00850">
    <property type="entry name" value="LytTR"/>
    <property type="match status" value="1"/>
</dbReference>
<keyword evidence="2" id="KW-0472">Membrane</keyword>
<dbReference type="AlphaFoldDB" id="A0A7L4ZQC8"/>
<name>A0A7L4ZQC8_9FLAO</name>
<dbReference type="Gene3D" id="2.40.50.1020">
    <property type="entry name" value="LytTr DNA-binding domain"/>
    <property type="match status" value="1"/>
</dbReference>
<dbReference type="RefSeq" id="WP_160131206.1">
    <property type="nucleotide sequence ID" value="NZ_CP019288.1"/>
</dbReference>
<gene>
    <name evidence="4" type="ORF">IMCC3317_40630</name>
</gene>
<evidence type="ECO:0000256" key="2">
    <source>
        <dbReference type="SAM" id="Phobius"/>
    </source>
</evidence>
<dbReference type="GO" id="GO:0003677">
    <property type="term" value="F:DNA binding"/>
    <property type="evidence" value="ECO:0007669"/>
    <property type="project" value="InterPro"/>
</dbReference>
<feature type="coiled-coil region" evidence="1">
    <location>
        <begin position="414"/>
        <end position="481"/>
    </location>
</feature>
<dbReference type="KEGG" id="kan:IMCC3317_40630"/>
<keyword evidence="2" id="KW-0812">Transmembrane</keyword>
<dbReference type="Proteomes" id="UP000464657">
    <property type="component" value="Chromosome"/>
</dbReference>
<evidence type="ECO:0000259" key="3">
    <source>
        <dbReference type="PROSITE" id="PS50930"/>
    </source>
</evidence>
<evidence type="ECO:0000313" key="4">
    <source>
        <dbReference type="EMBL" id="QHI38669.1"/>
    </source>
</evidence>
<keyword evidence="1" id="KW-0175">Coiled coil</keyword>
<keyword evidence="5" id="KW-1185">Reference proteome</keyword>
<organism evidence="4 5">
    <name type="scientific">Kordia antarctica</name>
    <dbReference type="NCBI Taxonomy" id="1218801"/>
    <lineage>
        <taxon>Bacteria</taxon>
        <taxon>Pseudomonadati</taxon>
        <taxon>Bacteroidota</taxon>
        <taxon>Flavobacteriia</taxon>
        <taxon>Flavobacteriales</taxon>
        <taxon>Flavobacteriaceae</taxon>
        <taxon>Kordia</taxon>
    </lineage>
</organism>
<dbReference type="OrthoDB" id="2962330at2"/>
<accession>A0A7L4ZQC8</accession>
<evidence type="ECO:0000313" key="5">
    <source>
        <dbReference type="Proteomes" id="UP000464657"/>
    </source>
</evidence>
<proteinExistence type="predicted"/>
<feature type="domain" description="HTH LytTR-type" evidence="3">
    <location>
        <begin position="484"/>
        <end position="578"/>
    </location>
</feature>
<sequence>MKYIFLFISFFYLKSYSQNYEEALMSLRNFEPKKTLNILKNLDSSFGKKLIEIEVIYLIEGYQDSLLFFNKPKTINNVKEKILYNLYFGDYLRRNSKTTGSLDQDQTFKFKLKAHNLYFEALNLAQGLDEIYEKEALWRILDYYTKNSTKNEPNLKNFKKYLDRFSTRNNSVYDFWYHYFKLTYKIISIDEGKERSTIDKSEFIKLKSLADQNNYLKGRALQLEALCYDLYFKDIETSYKTNLLALEQYLKTPYYFSLYRSETVQLNIAVDLKNLKNFKDSKKKLLSILSDSIFEKTEKLHKSDIYNWLSEIYVEEGKSDSALYFKNLYIENEEDIKRHANAIAMHVISEEFQFEKLKQNIIKYRWYYISALIIVFMIALYSFLRWKKADRKEKQVRLKLNDLIETEKQARNRVIVIETQKRKKDEELELLKEEIEKQARDKIIVIETQKRKKDKELELLKEEIEQTLQEIERLKKITVLEHIVLINGVRLPLSELMYIKADGHFLHFFTEKSREFVSGTLKSILNDLPPNFIQTHKSYVVNFNFIHYSDSMRLRLKDNTEIRIGRIYKEKVKKMIELSNALK</sequence>
<feature type="transmembrane region" description="Helical" evidence="2">
    <location>
        <begin position="366"/>
        <end position="384"/>
    </location>
</feature>
<evidence type="ECO:0000256" key="1">
    <source>
        <dbReference type="SAM" id="Coils"/>
    </source>
</evidence>
<dbReference type="EMBL" id="CP019288">
    <property type="protein sequence ID" value="QHI38669.1"/>
    <property type="molecule type" value="Genomic_DNA"/>
</dbReference>
<dbReference type="PROSITE" id="PS50930">
    <property type="entry name" value="HTH_LYTTR"/>
    <property type="match status" value="1"/>
</dbReference>
<protein>
    <recommendedName>
        <fullName evidence="3">HTH LytTR-type domain-containing protein</fullName>
    </recommendedName>
</protein>